<dbReference type="SUPFAM" id="SSF56519">
    <property type="entry name" value="Penicillin binding protein dimerisation domain"/>
    <property type="match status" value="1"/>
</dbReference>
<evidence type="ECO:0000313" key="6">
    <source>
        <dbReference type="EMBL" id="MFD1432534.1"/>
    </source>
</evidence>
<evidence type="ECO:0000313" key="7">
    <source>
        <dbReference type="Proteomes" id="UP001597192"/>
    </source>
</evidence>
<feature type="domain" description="PASTA" evidence="5">
    <location>
        <begin position="600"/>
        <end position="659"/>
    </location>
</feature>
<comment type="subcellular location">
    <subcellularLocation>
        <location evidence="1">Cell membrane</location>
        <topology evidence="1">Single-pass membrane protein</topology>
    </subcellularLocation>
</comment>
<dbReference type="RefSeq" id="WP_125696255.1">
    <property type="nucleotide sequence ID" value="NZ_JBHTOG010000039.1"/>
</dbReference>
<evidence type="ECO:0000256" key="4">
    <source>
        <dbReference type="SAM" id="Phobius"/>
    </source>
</evidence>
<dbReference type="EMBL" id="JBHTOG010000039">
    <property type="protein sequence ID" value="MFD1432534.1"/>
    <property type="molecule type" value="Genomic_DNA"/>
</dbReference>
<dbReference type="SMART" id="SM00740">
    <property type="entry name" value="PASTA"/>
    <property type="match status" value="1"/>
</dbReference>
<comment type="caution">
    <text evidence="6">The sequence shown here is derived from an EMBL/GenBank/DDBJ whole genome shotgun (WGS) entry which is preliminary data.</text>
</comment>
<proteinExistence type="inferred from homology"/>
<reference evidence="7" key="1">
    <citation type="journal article" date="2019" name="Int. J. Syst. Evol. Microbiol.">
        <title>The Global Catalogue of Microorganisms (GCM) 10K type strain sequencing project: providing services to taxonomists for standard genome sequencing and annotation.</title>
        <authorList>
            <consortium name="The Broad Institute Genomics Platform"/>
            <consortium name="The Broad Institute Genome Sequencing Center for Infectious Disease"/>
            <person name="Wu L."/>
            <person name="Ma J."/>
        </authorList>
    </citation>
    <scope>NUCLEOTIDE SEQUENCE [LARGE SCALE GENOMIC DNA]</scope>
    <source>
        <strain evidence="7">CCM 8947</strain>
    </source>
</reference>
<dbReference type="InterPro" id="IPR005311">
    <property type="entry name" value="PBP_dimer"/>
</dbReference>
<dbReference type="Gene3D" id="3.40.710.10">
    <property type="entry name" value="DD-peptidase/beta-lactamase superfamily"/>
    <property type="match status" value="1"/>
</dbReference>
<evidence type="ECO:0000256" key="2">
    <source>
        <dbReference type="ARBA" id="ARBA00007171"/>
    </source>
</evidence>
<dbReference type="Pfam" id="PF00905">
    <property type="entry name" value="Transpeptidase"/>
    <property type="match status" value="1"/>
</dbReference>
<name>A0ABW4CQY6_9LACO</name>
<gene>
    <name evidence="6" type="ORF">ACFQ47_07540</name>
</gene>
<feature type="transmembrane region" description="Helical" evidence="4">
    <location>
        <begin position="21"/>
        <end position="43"/>
    </location>
</feature>
<evidence type="ECO:0000259" key="5">
    <source>
        <dbReference type="PROSITE" id="PS51178"/>
    </source>
</evidence>
<dbReference type="InterPro" id="IPR012338">
    <property type="entry name" value="Beta-lactam/transpept-like"/>
</dbReference>
<dbReference type="CDD" id="cd06575">
    <property type="entry name" value="PASTA_Pbp2x-like_2"/>
    <property type="match status" value="1"/>
</dbReference>
<dbReference type="Pfam" id="PF03717">
    <property type="entry name" value="PBP_dimer"/>
    <property type="match status" value="1"/>
</dbReference>
<evidence type="ECO:0000256" key="1">
    <source>
        <dbReference type="ARBA" id="ARBA00004162"/>
    </source>
</evidence>
<dbReference type="Gene3D" id="3.90.1310.10">
    <property type="entry name" value="Penicillin-binding protein 2a (Domain 2)"/>
    <property type="match status" value="1"/>
</dbReference>
<dbReference type="CDD" id="cd06576">
    <property type="entry name" value="PASTA_Pbp2x-like_1"/>
    <property type="match status" value="1"/>
</dbReference>
<dbReference type="PANTHER" id="PTHR30627:SF26">
    <property type="entry name" value="PENICILLIN-BINDING PROTEIN 2B"/>
    <property type="match status" value="1"/>
</dbReference>
<keyword evidence="4" id="KW-1133">Transmembrane helix</keyword>
<comment type="similarity">
    <text evidence="2">Belongs to the transpeptidase family.</text>
</comment>
<dbReference type="Gene3D" id="2.20.70.70">
    <property type="match status" value="1"/>
</dbReference>
<evidence type="ECO:0000256" key="3">
    <source>
        <dbReference type="ARBA" id="ARBA00023136"/>
    </source>
</evidence>
<protein>
    <submittedName>
        <fullName evidence="6">Penicillin-binding protein</fullName>
    </submittedName>
</protein>
<dbReference type="SUPFAM" id="SSF54184">
    <property type="entry name" value="Penicillin-binding protein 2x (pbp-2x), c-terminal domain"/>
    <property type="match status" value="2"/>
</dbReference>
<keyword evidence="4" id="KW-0812">Transmembrane</keyword>
<keyword evidence="3 4" id="KW-0472">Membrane</keyword>
<accession>A0ABW4CQY6</accession>
<dbReference type="PROSITE" id="PS51178">
    <property type="entry name" value="PASTA"/>
    <property type="match status" value="1"/>
</dbReference>
<dbReference type="SUPFAM" id="SSF56601">
    <property type="entry name" value="beta-lactamase/transpeptidase-like"/>
    <property type="match status" value="1"/>
</dbReference>
<dbReference type="Proteomes" id="UP001597192">
    <property type="component" value="Unassembled WGS sequence"/>
</dbReference>
<keyword evidence="7" id="KW-1185">Reference proteome</keyword>
<organism evidence="6 7">
    <name type="scientific">Lacticaseibacillus yichunensis</name>
    <dbReference type="NCBI Taxonomy" id="2486015"/>
    <lineage>
        <taxon>Bacteria</taxon>
        <taxon>Bacillati</taxon>
        <taxon>Bacillota</taxon>
        <taxon>Bacilli</taxon>
        <taxon>Lactobacillales</taxon>
        <taxon>Lactobacillaceae</taxon>
        <taxon>Lacticaseibacillus</taxon>
    </lineage>
</organism>
<dbReference type="InterPro" id="IPR036138">
    <property type="entry name" value="PBP_dimer_sf"/>
</dbReference>
<dbReference type="InterPro" id="IPR001460">
    <property type="entry name" value="PCN-bd_Tpept"/>
</dbReference>
<dbReference type="Gene3D" id="3.30.70.2110">
    <property type="match status" value="1"/>
</dbReference>
<dbReference type="PANTHER" id="PTHR30627">
    <property type="entry name" value="PEPTIDOGLYCAN D,D-TRANSPEPTIDASE"/>
    <property type="match status" value="1"/>
</dbReference>
<dbReference type="Pfam" id="PF03793">
    <property type="entry name" value="PASTA"/>
    <property type="match status" value="1"/>
</dbReference>
<sequence>MTKNKTKRLTRTRHPERNRRRFGILLLGITLLALGVFVIRFFYISTGGKVDSANLAKERAKQYTTSQTLKAKRGTIYASDGTIIAEDASTYKIYAALNHTYVDGDKKNYVVDKDKTATVLAKYLAMSKAAILKVLDQPGLDQVEFGTAGANLSLALKQQIEKEKLPGIGFYDSPSRLYPNGVFASHVVGLGQATSSDTNKQLTGVMGLEKSFNNILKGTNGWRRTQTDTYGYELPQAKVKAKAAVDGGSVTTTLDAGMQSYLETLMTSVQNKYQPKTMTAVLMNAKTGAILAASQRPTFDPSTGSGLSSMWRDILVEDGYEPGSVMKIFTMAAAIESGTYHPNELYKSGSVTVQGSKISDWQLGGWGNIPLSQAFPRSSNVGMVKIEQEMGATTWNTYLQKFGFAQKTGIPLPGETAGNYAVKTPLEQAITSFGQGIDVNALQMMQGVTAIANKGTMIQPRIVSKTVSPQGKTTTYDRTVLGQPISSETASEVIDLMRQVVTADYGTGGAYKMPGVDLAIKTGTAQIASPKGGYLTGTNNYIFSVMGLAPASDPKYELYITMKQPQKMTAAAETILASIFKPMMTRALALDDNSTTTTSGKTVSVKAVTNDSLTAAQKVLADQQLKVALVGTGNRVVQQLPAAGSQALAGARVILLTNGAMTMPDVSGWSKSDVLKLAQLTGKKFNLSGDGYAAHQSLAKGSLLTDDAVTVTFKNQ</sequence>
<dbReference type="InterPro" id="IPR050515">
    <property type="entry name" value="Beta-lactam/transpept"/>
</dbReference>
<dbReference type="InterPro" id="IPR005543">
    <property type="entry name" value="PASTA_dom"/>
</dbReference>